<dbReference type="Gene3D" id="1.10.10.60">
    <property type="entry name" value="Homeodomain-like"/>
    <property type="match status" value="1"/>
</dbReference>
<evidence type="ECO:0000313" key="14">
    <source>
        <dbReference type="Proteomes" id="UP000327085"/>
    </source>
</evidence>
<dbReference type="InterPro" id="IPR003106">
    <property type="entry name" value="Leu_zip_homeo"/>
</dbReference>
<evidence type="ECO:0000256" key="11">
    <source>
        <dbReference type="SAM" id="MobiDB-lite"/>
    </source>
</evidence>
<dbReference type="Gramene" id="VVA34385">
    <property type="protein sequence ID" value="VVA34385"/>
    <property type="gene ID" value="Prudul26B018199"/>
</dbReference>
<dbReference type="CDD" id="cd00086">
    <property type="entry name" value="homeodomain"/>
    <property type="match status" value="1"/>
</dbReference>
<evidence type="ECO:0000259" key="12">
    <source>
        <dbReference type="PROSITE" id="PS50071"/>
    </source>
</evidence>
<evidence type="ECO:0000256" key="4">
    <source>
        <dbReference type="ARBA" id="ARBA00023125"/>
    </source>
</evidence>
<evidence type="ECO:0000256" key="3">
    <source>
        <dbReference type="ARBA" id="ARBA00023015"/>
    </source>
</evidence>
<organism evidence="13 14">
    <name type="scientific">Prunus dulcis</name>
    <name type="common">Almond</name>
    <name type="synonym">Amygdalus dulcis</name>
    <dbReference type="NCBI Taxonomy" id="3755"/>
    <lineage>
        <taxon>Eukaryota</taxon>
        <taxon>Viridiplantae</taxon>
        <taxon>Streptophyta</taxon>
        <taxon>Embryophyta</taxon>
        <taxon>Tracheophyta</taxon>
        <taxon>Spermatophyta</taxon>
        <taxon>Magnoliopsida</taxon>
        <taxon>eudicotyledons</taxon>
        <taxon>Gunneridae</taxon>
        <taxon>Pentapetalae</taxon>
        <taxon>rosids</taxon>
        <taxon>fabids</taxon>
        <taxon>Rosales</taxon>
        <taxon>Rosaceae</taxon>
        <taxon>Amygdaloideae</taxon>
        <taxon>Amygdaleae</taxon>
        <taxon>Prunus</taxon>
    </lineage>
</organism>
<dbReference type="PANTHER" id="PTHR45714">
    <property type="entry name" value="HOMEOBOX-LEUCINE ZIPPER PROTEIN HAT14"/>
    <property type="match status" value="1"/>
</dbReference>
<keyword evidence="4 8" id="KW-0238">DNA-binding</keyword>
<feature type="region of interest" description="Disordered" evidence="11">
    <location>
        <begin position="255"/>
        <end position="300"/>
    </location>
</feature>
<evidence type="ECO:0000256" key="1">
    <source>
        <dbReference type="ARBA" id="ARBA00004123"/>
    </source>
</evidence>
<dbReference type="Proteomes" id="UP000327085">
    <property type="component" value="Chromosome 2"/>
</dbReference>
<evidence type="ECO:0000256" key="9">
    <source>
        <dbReference type="RuleBase" id="RU000682"/>
    </source>
</evidence>
<dbReference type="InterPro" id="IPR050762">
    <property type="entry name" value="HD-ZIP_Homeobox_LZ_Class_II"/>
</dbReference>
<protein>
    <submittedName>
        <fullName evidence="13">PREDICTED: homeobox-leucine zipper</fullName>
    </submittedName>
</protein>
<dbReference type="PROSITE" id="PS00027">
    <property type="entry name" value="HOMEOBOX_1"/>
    <property type="match status" value="1"/>
</dbReference>
<dbReference type="SMART" id="SM00389">
    <property type="entry name" value="HOX"/>
    <property type="match status" value="1"/>
</dbReference>
<dbReference type="Pfam" id="PF04618">
    <property type="entry name" value="HD-ZIP_N"/>
    <property type="match status" value="1"/>
</dbReference>
<sequence>MGEKDDGLGLGLSLSLGCKPNENESSLRLNLMEKPSQPMQNHQHRTSWNEIFQFPDRNPDARSCLRGIDVNQAADFEEENGVSSPNSTVSSLSGKRSEREPIGDENEAERTSCSHGSDDEDGNGGDLSRKKLRLTKEQSLLLEDTFKEHNTLNPRQKQALAKQLNLRPRQVEVWFQNRRARTKLKQTEVDCELLKRCCEKLTEDNRRLQKEVQELRALKLSPQLYMQMSPPTTLTMCPSCERVAVSSLSSSATAAASSTSPANGQTCQSGPPNVQRPIPISPWATLPIQRRPLDASAPKS</sequence>
<dbReference type="InterPro" id="IPR017970">
    <property type="entry name" value="Homeobox_CS"/>
</dbReference>
<gene>
    <name evidence="13" type="ORF">ALMOND_2B018199</name>
</gene>
<feature type="region of interest" description="Disordered" evidence="11">
    <location>
        <begin position="1"/>
        <end position="22"/>
    </location>
</feature>
<accession>A0A5E4G3K2</accession>
<keyword evidence="6" id="KW-0804">Transcription</keyword>
<feature type="coiled-coil region" evidence="10">
    <location>
        <begin position="191"/>
        <end position="218"/>
    </location>
</feature>
<dbReference type="InterPro" id="IPR006712">
    <property type="entry name" value="HD-ZIP_N"/>
</dbReference>
<keyword evidence="7 8" id="KW-0539">Nucleus</keyword>
<dbReference type="AlphaFoldDB" id="A0A5E4G3K2"/>
<keyword evidence="5 8" id="KW-0371">Homeobox</keyword>
<feature type="DNA-binding region" description="Homeobox" evidence="8">
    <location>
        <begin position="127"/>
        <end position="186"/>
    </location>
</feature>
<dbReference type="Pfam" id="PF00046">
    <property type="entry name" value="Homeodomain"/>
    <property type="match status" value="1"/>
</dbReference>
<dbReference type="GO" id="GO:0000981">
    <property type="term" value="F:DNA-binding transcription factor activity, RNA polymerase II-specific"/>
    <property type="evidence" value="ECO:0007669"/>
    <property type="project" value="InterPro"/>
</dbReference>
<dbReference type="PANTHER" id="PTHR45714:SF11">
    <property type="entry name" value="HOMEOBOX-LEUCINE ZIPPER PROTEIN HAT3"/>
    <property type="match status" value="1"/>
</dbReference>
<dbReference type="OMA" id="HRTSWNE"/>
<comment type="similarity">
    <text evidence="2">Belongs to the HD-ZIP homeobox family. Class II subfamily.</text>
</comment>
<dbReference type="PROSITE" id="PS50071">
    <property type="entry name" value="HOMEOBOX_2"/>
    <property type="match status" value="1"/>
</dbReference>
<feature type="compositionally biased region" description="Polar residues" evidence="11">
    <location>
        <begin position="261"/>
        <end position="272"/>
    </location>
</feature>
<dbReference type="FunCoup" id="A0A5E4G3K2">
    <property type="interactions" value="16"/>
</dbReference>
<evidence type="ECO:0000256" key="8">
    <source>
        <dbReference type="PROSITE-ProRule" id="PRU00108"/>
    </source>
</evidence>
<name>A0A5E4G3K2_PRUDU</name>
<evidence type="ECO:0000256" key="6">
    <source>
        <dbReference type="ARBA" id="ARBA00023163"/>
    </source>
</evidence>
<evidence type="ECO:0000313" key="13">
    <source>
        <dbReference type="EMBL" id="VVA34385.1"/>
    </source>
</evidence>
<dbReference type="InParanoid" id="A0A5E4G3K2"/>
<feature type="compositionally biased region" description="Basic and acidic residues" evidence="11">
    <location>
        <begin position="95"/>
        <end position="112"/>
    </location>
</feature>
<feature type="domain" description="Homeobox" evidence="12">
    <location>
        <begin position="125"/>
        <end position="185"/>
    </location>
</feature>
<dbReference type="SUPFAM" id="SSF46689">
    <property type="entry name" value="Homeodomain-like"/>
    <property type="match status" value="1"/>
</dbReference>
<dbReference type="SMART" id="SM00340">
    <property type="entry name" value="HALZ"/>
    <property type="match status" value="1"/>
</dbReference>
<evidence type="ECO:0000256" key="7">
    <source>
        <dbReference type="ARBA" id="ARBA00023242"/>
    </source>
</evidence>
<evidence type="ECO:0000256" key="10">
    <source>
        <dbReference type="SAM" id="Coils"/>
    </source>
</evidence>
<dbReference type="Pfam" id="PF02183">
    <property type="entry name" value="HALZ"/>
    <property type="match status" value="1"/>
</dbReference>
<proteinExistence type="inferred from homology"/>
<dbReference type="GO" id="GO:0043565">
    <property type="term" value="F:sequence-specific DNA binding"/>
    <property type="evidence" value="ECO:0007669"/>
    <property type="project" value="InterPro"/>
</dbReference>
<reference evidence="14" key="1">
    <citation type="journal article" date="2020" name="Plant J.">
        <title>Transposons played a major role in the diversification between the closely related almond and peach genomes: results from the almond genome sequence.</title>
        <authorList>
            <person name="Alioto T."/>
            <person name="Alexiou K.G."/>
            <person name="Bardil A."/>
            <person name="Barteri F."/>
            <person name="Castanera R."/>
            <person name="Cruz F."/>
            <person name="Dhingra A."/>
            <person name="Duval H."/>
            <person name="Fernandez I Marti A."/>
            <person name="Frias L."/>
            <person name="Galan B."/>
            <person name="Garcia J.L."/>
            <person name="Howad W."/>
            <person name="Gomez-Garrido J."/>
            <person name="Gut M."/>
            <person name="Julca I."/>
            <person name="Morata J."/>
            <person name="Puigdomenech P."/>
            <person name="Ribeca P."/>
            <person name="Rubio Cabetas M.J."/>
            <person name="Vlasova A."/>
            <person name="Wirthensohn M."/>
            <person name="Garcia-Mas J."/>
            <person name="Gabaldon T."/>
            <person name="Casacuberta J.M."/>
            <person name="Arus P."/>
        </authorList>
    </citation>
    <scope>NUCLEOTIDE SEQUENCE [LARGE SCALE GENOMIC DNA]</scope>
    <source>
        <strain evidence="14">cv. Texas</strain>
    </source>
</reference>
<dbReference type="InterPro" id="IPR009057">
    <property type="entry name" value="Homeodomain-like_sf"/>
</dbReference>
<dbReference type="InterPro" id="IPR001356">
    <property type="entry name" value="HD"/>
</dbReference>
<dbReference type="EMBL" id="CABIKO010000330">
    <property type="protein sequence ID" value="VVA34385.1"/>
    <property type="molecule type" value="Genomic_DNA"/>
</dbReference>
<keyword evidence="10" id="KW-0175">Coiled coil</keyword>
<keyword evidence="3" id="KW-0805">Transcription regulation</keyword>
<comment type="subcellular location">
    <subcellularLocation>
        <location evidence="1 8 9">Nucleus</location>
    </subcellularLocation>
</comment>
<feature type="compositionally biased region" description="Low complexity" evidence="11">
    <location>
        <begin position="83"/>
        <end position="93"/>
    </location>
</feature>
<dbReference type="FunFam" id="1.10.10.60:FF:000577">
    <property type="entry name" value="Homeobox-leucine zipper protein 18"/>
    <property type="match status" value="1"/>
</dbReference>
<evidence type="ECO:0000256" key="5">
    <source>
        <dbReference type="ARBA" id="ARBA00023155"/>
    </source>
</evidence>
<dbReference type="GO" id="GO:0005634">
    <property type="term" value="C:nucleus"/>
    <property type="evidence" value="ECO:0007669"/>
    <property type="project" value="UniProtKB-SubCell"/>
</dbReference>
<dbReference type="PROSITE" id="PS51257">
    <property type="entry name" value="PROKAR_LIPOPROTEIN"/>
    <property type="match status" value="1"/>
</dbReference>
<feature type="region of interest" description="Disordered" evidence="11">
    <location>
        <begin position="76"/>
        <end position="131"/>
    </location>
</feature>
<evidence type="ECO:0000256" key="2">
    <source>
        <dbReference type="ARBA" id="ARBA00006074"/>
    </source>
</evidence>